<feature type="domain" description="Ig-like" evidence="2">
    <location>
        <begin position="214"/>
        <end position="296"/>
    </location>
</feature>
<evidence type="ECO:0000256" key="1">
    <source>
        <dbReference type="SAM" id="Phobius"/>
    </source>
</evidence>
<protein>
    <recommendedName>
        <fullName evidence="2">Ig-like domain-containing protein</fullName>
    </recommendedName>
</protein>
<dbReference type="Proteomes" id="UP001152622">
    <property type="component" value="Chromosome 16"/>
</dbReference>
<proteinExistence type="predicted"/>
<keyword evidence="1" id="KW-0812">Transmembrane</keyword>
<comment type="caution">
    <text evidence="3">The sequence shown here is derived from an EMBL/GenBank/DDBJ whole genome shotgun (WGS) entry which is preliminary data.</text>
</comment>
<dbReference type="InterPro" id="IPR003598">
    <property type="entry name" value="Ig_sub2"/>
</dbReference>
<dbReference type="SMART" id="SM00409">
    <property type="entry name" value="IG"/>
    <property type="match status" value="3"/>
</dbReference>
<dbReference type="Pfam" id="PF13895">
    <property type="entry name" value="Ig_2"/>
    <property type="match status" value="1"/>
</dbReference>
<dbReference type="PANTHER" id="PTHR46484:SF8">
    <property type="entry name" value="B-CELL RECEPTOR CD22-LIKE-RELATED"/>
    <property type="match status" value="1"/>
</dbReference>
<feature type="domain" description="Ig-like" evidence="2">
    <location>
        <begin position="114"/>
        <end position="207"/>
    </location>
</feature>
<keyword evidence="4" id="KW-1185">Reference proteome</keyword>
<dbReference type="SMART" id="SM00408">
    <property type="entry name" value="IGc2"/>
    <property type="match status" value="1"/>
</dbReference>
<dbReference type="InterPro" id="IPR003599">
    <property type="entry name" value="Ig_sub"/>
</dbReference>
<keyword evidence="1" id="KW-0472">Membrane</keyword>
<dbReference type="PANTHER" id="PTHR46484">
    <property type="entry name" value="SI:CH211-171H4.5-RELATED"/>
    <property type="match status" value="1"/>
</dbReference>
<dbReference type="CDD" id="cd00096">
    <property type="entry name" value="Ig"/>
    <property type="match status" value="1"/>
</dbReference>
<sequence length="413" mass="44796">MPQRIEALAGSCVLIPCAFEVPEDQVAKLTKPAIGVWRKSSQFDGGVDVYNSSHRQNILQGEIIGDLMQKNCTSILDAIPRNYTDVYYFRIETGFRCTFTEKVTINVIASPRKPQVTSMGTVMEGTPVNLICTALAPCPRLPPALTWYPPQLGRVENTLLGNPDGTRTASSTLSFVASHLHHGDIVCSAVHPLQQGGSSERAEEAVALNVLYSPKNTSASVSPSELVTAGTTVNLTCSSDGNPQVAHYSWFRVRGGEVIAVGWERTLTLNLTEGHVGLYHCQAQNEHGRQNSTAVQLHLQGVGAGVAVWILVVAGGGILLVCGLLILCICRQRKLPVPVIRKDQGEDDSPVYENISVATKLGFTANQSRKDLDEASVYSNIETLYKTGCLTNPPGMKERNYQLYANSFIPSSR</sequence>
<evidence type="ECO:0000313" key="4">
    <source>
        <dbReference type="Proteomes" id="UP001152622"/>
    </source>
</evidence>
<dbReference type="InterPro" id="IPR013783">
    <property type="entry name" value="Ig-like_fold"/>
</dbReference>
<dbReference type="InterPro" id="IPR007110">
    <property type="entry name" value="Ig-like_dom"/>
</dbReference>
<dbReference type="Gene3D" id="2.60.40.10">
    <property type="entry name" value="Immunoglobulins"/>
    <property type="match status" value="3"/>
</dbReference>
<evidence type="ECO:0000313" key="3">
    <source>
        <dbReference type="EMBL" id="KAJ8339668.1"/>
    </source>
</evidence>
<organism evidence="3 4">
    <name type="scientific">Synaphobranchus kaupii</name>
    <name type="common">Kaup's arrowtooth eel</name>
    <dbReference type="NCBI Taxonomy" id="118154"/>
    <lineage>
        <taxon>Eukaryota</taxon>
        <taxon>Metazoa</taxon>
        <taxon>Chordata</taxon>
        <taxon>Craniata</taxon>
        <taxon>Vertebrata</taxon>
        <taxon>Euteleostomi</taxon>
        <taxon>Actinopterygii</taxon>
        <taxon>Neopterygii</taxon>
        <taxon>Teleostei</taxon>
        <taxon>Anguilliformes</taxon>
        <taxon>Synaphobranchidae</taxon>
        <taxon>Synaphobranchus</taxon>
    </lineage>
</organism>
<dbReference type="OrthoDB" id="6250964at2759"/>
<evidence type="ECO:0000259" key="2">
    <source>
        <dbReference type="PROSITE" id="PS50835"/>
    </source>
</evidence>
<dbReference type="PROSITE" id="PS50835">
    <property type="entry name" value="IG_LIKE"/>
    <property type="match status" value="2"/>
</dbReference>
<reference evidence="3" key="1">
    <citation type="journal article" date="2023" name="Science">
        <title>Genome structures resolve the early diversification of teleost fishes.</title>
        <authorList>
            <person name="Parey E."/>
            <person name="Louis A."/>
            <person name="Montfort J."/>
            <person name="Bouchez O."/>
            <person name="Roques C."/>
            <person name="Iampietro C."/>
            <person name="Lluch J."/>
            <person name="Castinel A."/>
            <person name="Donnadieu C."/>
            <person name="Desvignes T."/>
            <person name="Floi Bucao C."/>
            <person name="Jouanno E."/>
            <person name="Wen M."/>
            <person name="Mejri S."/>
            <person name="Dirks R."/>
            <person name="Jansen H."/>
            <person name="Henkel C."/>
            <person name="Chen W.J."/>
            <person name="Zahm M."/>
            <person name="Cabau C."/>
            <person name="Klopp C."/>
            <person name="Thompson A.W."/>
            <person name="Robinson-Rechavi M."/>
            <person name="Braasch I."/>
            <person name="Lecointre G."/>
            <person name="Bobe J."/>
            <person name="Postlethwait J.H."/>
            <person name="Berthelot C."/>
            <person name="Roest Crollius H."/>
            <person name="Guiguen Y."/>
        </authorList>
    </citation>
    <scope>NUCLEOTIDE SEQUENCE</scope>
    <source>
        <strain evidence="3">WJC10195</strain>
    </source>
</reference>
<dbReference type="InterPro" id="IPR036179">
    <property type="entry name" value="Ig-like_dom_sf"/>
</dbReference>
<dbReference type="AlphaFoldDB" id="A0A9Q1EIY6"/>
<keyword evidence="1" id="KW-1133">Transmembrane helix</keyword>
<name>A0A9Q1EIY6_SYNKA</name>
<dbReference type="EMBL" id="JAINUF010000016">
    <property type="protein sequence ID" value="KAJ8339668.1"/>
    <property type="molecule type" value="Genomic_DNA"/>
</dbReference>
<accession>A0A9Q1EIY6</accession>
<gene>
    <name evidence="3" type="ORF">SKAU_G00343010</name>
</gene>
<feature type="transmembrane region" description="Helical" evidence="1">
    <location>
        <begin position="306"/>
        <end position="330"/>
    </location>
</feature>
<dbReference type="SUPFAM" id="SSF48726">
    <property type="entry name" value="Immunoglobulin"/>
    <property type="match status" value="2"/>
</dbReference>